<sequence length="101" mass="11747">MNYMGPLIHKLDEQVKSTRKSQTDLNNKIEEMSNYLKEITNSIEAPFDMESHVRKLEDSRSRILHAQTVLANIQERVGNLQKGIQRETFHLKQENGLTPEL</sequence>
<protein>
    <submittedName>
        <fullName evidence="2">Biogenesis of lysosome-related organelles complex 1 subunit 7</fullName>
    </submittedName>
</protein>
<accession>A0AC35UG51</accession>
<proteinExistence type="predicted"/>
<dbReference type="WBParaSite" id="RSKR_0001108300.1">
    <property type="protein sequence ID" value="RSKR_0001108300.1"/>
    <property type="gene ID" value="RSKR_0001108300"/>
</dbReference>
<organism evidence="1 2">
    <name type="scientific">Rhabditophanes sp. KR3021</name>
    <dbReference type="NCBI Taxonomy" id="114890"/>
    <lineage>
        <taxon>Eukaryota</taxon>
        <taxon>Metazoa</taxon>
        <taxon>Ecdysozoa</taxon>
        <taxon>Nematoda</taxon>
        <taxon>Chromadorea</taxon>
        <taxon>Rhabditida</taxon>
        <taxon>Tylenchina</taxon>
        <taxon>Panagrolaimomorpha</taxon>
        <taxon>Strongyloidoidea</taxon>
        <taxon>Alloionematidae</taxon>
        <taxon>Rhabditophanes</taxon>
    </lineage>
</organism>
<name>A0AC35UG51_9BILA</name>
<evidence type="ECO:0000313" key="2">
    <source>
        <dbReference type="WBParaSite" id="RSKR_0001108300.1"/>
    </source>
</evidence>
<dbReference type="Proteomes" id="UP000095286">
    <property type="component" value="Unplaced"/>
</dbReference>
<evidence type="ECO:0000313" key="1">
    <source>
        <dbReference type="Proteomes" id="UP000095286"/>
    </source>
</evidence>
<reference evidence="2" key="1">
    <citation type="submission" date="2016-11" db="UniProtKB">
        <authorList>
            <consortium name="WormBaseParasite"/>
        </authorList>
    </citation>
    <scope>IDENTIFICATION</scope>
    <source>
        <strain evidence="2">KR3021</strain>
    </source>
</reference>